<dbReference type="InterPro" id="IPR003140">
    <property type="entry name" value="PLipase/COase/thioEstase"/>
</dbReference>
<dbReference type="Pfam" id="PF02230">
    <property type="entry name" value="Abhydrolase_2"/>
    <property type="match status" value="1"/>
</dbReference>
<dbReference type="PANTHER" id="PTHR10655:SF17">
    <property type="entry name" value="LYSOPHOSPHOLIPASE-LIKE PROTEIN 1"/>
    <property type="match status" value="1"/>
</dbReference>
<evidence type="ECO:0000313" key="5">
    <source>
        <dbReference type="Proteomes" id="UP001549691"/>
    </source>
</evidence>
<keyword evidence="2 4" id="KW-0378">Hydrolase</keyword>
<dbReference type="InterPro" id="IPR050565">
    <property type="entry name" value="LYPA1-2/EST-like"/>
</dbReference>
<evidence type="ECO:0000256" key="2">
    <source>
        <dbReference type="ARBA" id="ARBA00022801"/>
    </source>
</evidence>
<evidence type="ECO:0000256" key="1">
    <source>
        <dbReference type="ARBA" id="ARBA00006499"/>
    </source>
</evidence>
<proteinExistence type="inferred from homology"/>
<sequence length="222" mass="24154">MNFTYLLRRPATPPSHRPPLLVLLHGKGANEEDLFGLAQYFDPRFMVISLRAPHEMASGYYRWYERTETLQGSVFDAAEIETSRLWLIQSINDAVMGLGADPQQVHVLGFSQGGAMALTLALTAPRHLRSVVSIAGRLLAASAPYAATAEAISHLTLLIQHGTQDDMVPHAESVAACALFAELGVKLGFKEYTTGHTISPAMLKDALDFLRVRLDASLDGPA</sequence>
<dbReference type="EMBL" id="JBEWZI010000017">
    <property type="protein sequence ID" value="MET7015469.1"/>
    <property type="molecule type" value="Genomic_DNA"/>
</dbReference>
<feature type="domain" description="Phospholipase/carboxylesterase/thioesterase" evidence="3">
    <location>
        <begin position="18"/>
        <end position="212"/>
    </location>
</feature>
<evidence type="ECO:0000313" key="4">
    <source>
        <dbReference type="EMBL" id="MET7015469.1"/>
    </source>
</evidence>
<dbReference type="GO" id="GO:0016787">
    <property type="term" value="F:hydrolase activity"/>
    <property type="evidence" value="ECO:0007669"/>
    <property type="project" value="UniProtKB-KW"/>
</dbReference>
<reference evidence="4 5" key="1">
    <citation type="submission" date="2024-07" db="EMBL/GenBank/DDBJ databases">
        <title>Uliginosibacterium flavum JJ3220;KACC:17644.</title>
        <authorList>
            <person name="Kim M.K."/>
        </authorList>
    </citation>
    <scope>NUCLEOTIDE SEQUENCE [LARGE SCALE GENOMIC DNA]</scope>
    <source>
        <strain evidence="4 5">KACC:17644</strain>
    </source>
</reference>
<organism evidence="4 5">
    <name type="scientific">Uliginosibacterium flavum</name>
    <dbReference type="NCBI Taxonomy" id="1396831"/>
    <lineage>
        <taxon>Bacteria</taxon>
        <taxon>Pseudomonadati</taxon>
        <taxon>Pseudomonadota</taxon>
        <taxon>Betaproteobacteria</taxon>
        <taxon>Rhodocyclales</taxon>
        <taxon>Zoogloeaceae</taxon>
        <taxon>Uliginosibacterium</taxon>
    </lineage>
</organism>
<gene>
    <name evidence="4" type="ORF">ABXR19_14875</name>
</gene>
<comment type="caution">
    <text evidence="4">The sequence shown here is derived from an EMBL/GenBank/DDBJ whole genome shotgun (WGS) entry which is preliminary data.</text>
</comment>
<dbReference type="RefSeq" id="WP_354601927.1">
    <property type="nucleotide sequence ID" value="NZ_JBEWZI010000017.1"/>
</dbReference>
<dbReference type="PANTHER" id="PTHR10655">
    <property type="entry name" value="LYSOPHOSPHOLIPASE-RELATED"/>
    <property type="match status" value="1"/>
</dbReference>
<dbReference type="Gene3D" id="3.40.50.1820">
    <property type="entry name" value="alpha/beta hydrolase"/>
    <property type="match status" value="1"/>
</dbReference>
<protein>
    <submittedName>
        <fullName evidence="4">Alpha/beta fold hydrolase</fullName>
    </submittedName>
</protein>
<dbReference type="InterPro" id="IPR029058">
    <property type="entry name" value="AB_hydrolase_fold"/>
</dbReference>
<evidence type="ECO:0000259" key="3">
    <source>
        <dbReference type="Pfam" id="PF02230"/>
    </source>
</evidence>
<accession>A0ABV2TNH7</accession>
<name>A0ABV2TNH7_9RHOO</name>
<dbReference type="Proteomes" id="UP001549691">
    <property type="component" value="Unassembled WGS sequence"/>
</dbReference>
<keyword evidence="5" id="KW-1185">Reference proteome</keyword>
<dbReference type="SUPFAM" id="SSF53474">
    <property type="entry name" value="alpha/beta-Hydrolases"/>
    <property type="match status" value="1"/>
</dbReference>
<comment type="similarity">
    <text evidence="1">Belongs to the AB hydrolase superfamily. AB hydrolase 2 family.</text>
</comment>